<dbReference type="RefSeq" id="WP_382313403.1">
    <property type="nucleotide sequence ID" value="NZ_JBHUFD010000003.1"/>
</dbReference>
<feature type="transmembrane region" description="Helical" evidence="1">
    <location>
        <begin position="92"/>
        <end position="113"/>
    </location>
</feature>
<evidence type="ECO:0008006" key="5">
    <source>
        <dbReference type="Google" id="ProtNLM"/>
    </source>
</evidence>
<comment type="caution">
    <text evidence="3">The sequence shown here is derived from an EMBL/GenBank/DDBJ whole genome shotgun (WGS) entry which is preliminary data.</text>
</comment>
<proteinExistence type="predicted"/>
<keyword evidence="1" id="KW-0472">Membrane</keyword>
<feature type="transmembrane region" description="Helical" evidence="1">
    <location>
        <begin position="38"/>
        <end position="60"/>
    </location>
</feature>
<keyword evidence="4" id="KW-1185">Reference proteome</keyword>
<feature type="transmembrane region" description="Helical" evidence="1">
    <location>
        <begin position="119"/>
        <end position="138"/>
    </location>
</feature>
<keyword evidence="2" id="KW-0732">Signal</keyword>
<keyword evidence="1" id="KW-1133">Transmembrane helix</keyword>
<evidence type="ECO:0000256" key="2">
    <source>
        <dbReference type="SAM" id="SignalP"/>
    </source>
</evidence>
<organism evidence="3 4">
    <name type="scientific">Hymenobacter bucti</name>
    <dbReference type="NCBI Taxonomy" id="1844114"/>
    <lineage>
        <taxon>Bacteria</taxon>
        <taxon>Pseudomonadati</taxon>
        <taxon>Bacteroidota</taxon>
        <taxon>Cytophagia</taxon>
        <taxon>Cytophagales</taxon>
        <taxon>Hymenobacteraceae</taxon>
        <taxon>Hymenobacter</taxon>
    </lineage>
</organism>
<evidence type="ECO:0000313" key="4">
    <source>
        <dbReference type="Proteomes" id="UP001597197"/>
    </source>
</evidence>
<gene>
    <name evidence="3" type="ORF">ACFSDX_10815</name>
</gene>
<reference evidence="4" key="1">
    <citation type="journal article" date="2019" name="Int. J. Syst. Evol. Microbiol.">
        <title>The Global Catalogue of Microorganisms (GCM) 10K type strain sequencing project: providing services to taxonomists for standard genome sequencing and annotation.</title>
        <authorList>
            <consortium name="The Broad Institute Genomics Platform"/>
            <consortium name="The Broad Institute Genome Sequencing Center for Infectious Disease"/>
            <person name="Wu L."/>
            <person name="Ma J."/>
        </authorList>
    </citation>
    <scope>NUCLEOTIDE SEQUENCE [LARGE SCALE GENOMIC DNA]</scope>
    <source>
        <strain evidence="4">CGMCC 1.15795</strain>
    </source>
</reference>
<dbReference type="Proteomes" id="UP001597197">
    <property type="component" value="Unassembled WGS sequence"/>
</dbReference>
<evidence type="ECO:0000313" key="3">
    <source>
        <dbReference type="EMBL" id="MFD1872922.1"/>
    </source>
</evidence>
<evidence type="ECO:0000256" key="1">
    <source>
        <dbReference type="SAM" id="Phobius"/>
    </source>
</evidence>
<feature type="chain" id="PRO_5046322674" description="DUF2178 domain-containing protein" evidence="2">
    <location>
        <begin position="20"/>
        <end position="143"/>
    </location>
</feature>
<accession>A0ABW4QU18</accession>
<protein>
    <recommendedName>
        <fullName evidence="5">DUF2178 domain-containing protein</fullName>
    </recommendedName>
</protein>
<name>A0ABW4QU18_9BACT</name>
<keyword evidence="1" id="KW-0812">Transmembrane</keyword>
<sequence length="143" mass="15694">MKSFLLLLLCCLAAGGAAAQSTPVPALDMNTLEFWRRVVFPAFALFLLGYFIIAAIKMILNYLLKRQIVAAAPAASIVERLLPSPQDEQNKVVKWIALLTSSGAGLALCNYYLPLGIHSLIILLFSTALGFLAYYLFLSRRAK</sequence>
<feature type="signal peptide" evidence="2">
    <location>
        <begin position="1"/>
        <end position="19"/>
    </location>
</feature>
<dbReference type="EMBL" id="JBHUFD010000003">
    <property type="protein sequence ID" value="MFD1872922.1"/>
    <property type="molecule type" value="Genomic_DNA"/>
</dbReference>